<dbReference type="PANTHER" id="PTHR30097">
    <property type="entry name" value="CATION EFFLUX SYSTEM PROTEIN CUSB"/>
    <property type="match status" value="1"/>
</dbReference>
<dbReference type="PROSITE" id="PS51257">
    <property type="entry name" value="PROKAR_LIPOPROTEIN"/>
    <property type="match status" value="1"/>
</dbReference>
<evidence type="ECO:0000259" key="5">
    <source>
        <dbReference type="Pfam" id="PF25919"/>
    </source>
</evidence>
<dbReference type="Pfam" id="PF25919">
    <property type="entry name" value="BSH_CusB"/>
    <property type="match status" value="1"/>
</dbReference>
<feature type="domain" description="CzcB-like C-terminal circularly permuted SH3-like" evidence="7">
    <location>
        <begin position="369"/>
        <end position="426"/>
    </location>
</feature>
<evidence type="ECO:0000259" key="7">
    <source>
        <dbReference type="Pfam" id="PF25975"/>
    </source>
</evidence>
<dbReference type="PANTHER" id="PTHR30097:SF4">
    <property type="entry name" value="SLR6042 PROTEIN"/>
    <property type="match status" value="1"/>
</dbReference>
<accession>A0ABW5IQT9</accession>
<organism evidence="8 9">
    <name type="scientific">Pontibacter locisalis</name>
    <dbReference type="NCBI Taxonomy" id="1719035"/>
    <lineage>
        <taxon>Bacteria</taxon>
        <taxon>Pseudomonadati</taxon>
        <taxon>Bacteroidota</taxon>
        <taxon>Cytophagia</taxon>
        <taxon>Cytophagales</taxon>
        <taxon>Hymenobacteraceae</taxon>
        <taxon>Pontibacter</taxon>
    </lineage>
</organism>
<evidence type="ECO:0000259" key="3">
    <source>
        <dbReference type="Pfam" id="PF19335"/>
    </source>
</evidence>
<evidence type="ECO:0000313" key="8">
    <source>
        <dbReference type="EMBL" id="MFD2515372.1"/>
    </source>
</evidence>
<dbReference type="Proteomes" id="UP001597544">
    <property type="component" value="Unassembled WGS sequence"/>
</dbReference>
<keyword evidence="2" id="KW-0732">Signal</keyword>
<evidence type="ECO:0000256" key="1">
    <source>
        <dbReference type="ARBA" id="ARBA00022448"/>
    </source>
</evidence>
<dbReference type="Gene3D" id="2.40.30.170">
    <property type="match status" value="1"/>
</dbReference>
<dbReference type="InterPro" id="IPR051909">
    <property type="entry name" value="MFP_Cation_Efflux"/>
</dbReference>
<dbReference type="InterPro" id="IPR058791">
    <property type="entry name" value="3HB_CusB"/>
</dbReference>
<dbReference type="InterPro" id="IPR058790">
    <property type="entry name" value="BSH_CusB"/>
</dbReference>
<feature type="chain" id="PRO_5047187726" evidence="2">
    <location>
        <begin position="21"/>
        <end position="436"/>
    </location>
</feature>
<dbReference type="InterPro" id="IPR058649">
    <property type="entry name" value="CzcB_C"/>
</dbReference>
<dbReference type="InterPro" id="IPR058792">
    <property type="entry name" value="Beta-barrel_RND_2"/>
</dbReference>
<proteinExistence type="predicted"/>
<name>A0ABW5IQT9_9BACT</name>
<reference evidence="9" key="1">
    <citation type="journal article" date="2019" name="Int. J. Syst. Evol. Microbiol.">
        <title>The Global Catalogue of Microorganisms (GCM) 10K type strain sequencing project: providing services to taxonomists for standard genome sequencing and annotation.</title>
        <authorList>
            <consortium name="The Broad Institute Genomics Platform"/>
            <consortium name="The Broad Institute Genome Sequencing Center for Infectious Disease"/>
            <person name="Wu L."/>
            <person name="Ma J."/>
        </authorList>
    </citation>
    <scope>NUCLEOTIDE SEQUENCE [LARGE SCALE GENOMIC DNA]</scope>
    <source>
        <strain evidence="9">KCTC 42498</strain>
    </source>
</reference>
<evidence type="ECO:0000256" key="2">
    <source>
        <dbReference type="SAM" id="SignalP"/>
    </source>
</evidence>
<evidence type="ECO:0000259" key="6">
    <source>
        <dbReference type="Pfam" id="PF25954"/>
    </source>
</evidence>
<keyword evidence="9" id="KW-1185">Reference proteome</keyword>
<dbReference type="Gene3D" id="2.40.420.20">
    <property type="match status" value="1"/>
</dbReference>
<comment type="caution">
    <text evidence="8">The sequence shown here is derived from an EMBL/GenBank/DDBJ whole genome shotgun (WGS) entry which is preliminary data.</text>
</comment>
<dbReference type="Gene3D" id="2.40.50.100">
    <property type="match status" value="1"/>
</dbReference>
<evidence type="ECO:0000259" key="4">
    <source>
        <dbReference type="Pfam" id="PF25869"/>
    </source>
</evidence>
<dbReference type="Pfam" id="PF25869">
    <property type="entry name" value="3HB_CusB"/>
    <property type="match status" value="1"/>
</dbReference>
<sequence length="436" mass="47261">MKNFINVLFLLLILVFGACSEQEHQHAEGTTYTCPMHPQIVQNEPGTCPICGMDLVPQSTHGEDIEITEDLAFLLKPTDEVVVSNISTIQPEEKSVPTTVEMEGLITYDERRIFSIPARVGGRIEKLFVKYNYQPVNKGQKLMELYSPELVTAQKELLYLVNSAPEDKALIEAAKQKLRLLGATDAQVNQLLRTGEASYTFAIYSPYNGYVIGLNTTAPSANPSSRSITAPTAGDGMNSMGGGTANPGMDRSGAATPAAGSELQLREGMYVSTGQPLLRVVDPNQLWAEFNVPAGEVTSIAKGAPVQITLPQLPGKKLEAKVDFLQPFYEAGENFAKVRVYLPGEQKIARVGQLVSGSATYTNETSLWVPKQAVMDIGTRSVVFKKFNGSYKPIAVTVGSTSGNQVQLISGVDQNDVIAANAQFMVDSESFVKIEE</sequence>
<dbReference type="Gene3D" id="6.10.140.730">
    <property type="match status" value="1"/>
</dbReference>
<feature type="domain" description="Heavy metal binding" evidence="3">
    <location>
        <begin position="32"/>
        <end position="57"/>
    </location>
</feature>
<keyword evidence="1" id="KW-0813">Transport</keyword>
<feature type="domain" description="CusB-like three alpha-helical bundle" evidence="4">
    <location>
        <begin position="149"/>
        <end position="198"/>
    </location>
</feature>
<dbReference type="Pfam" id="PF19335">
    <property type="entry name" value="HMBD"/>
    <property type="match status" value="1"/>
</dbReference>
<dbReference type="Pfam" id="PF25975">
    <property type="entry name" value="CzcB_C"/>
    <property type="match status" value="1"/>
</dbReference>
<feature type="domain" description="CusB-like barrel-sandwich hybrid" evidence="5">
    <location>
        <begin position="116"/>
        <end position="215"/>
    </location>
</feature>
<feature type="signal peptide" evidence="2">
    <location>
        <begin position="1"/>
        <end position="20"/>
    </location>
</feature>
<protein>
    <submittedName>
        <fullName evidence="8">Efflux RND transporter periplasmic adaptor subunit</fullName>
    </submittedName>
</protein>
<dbReference type="InterPro" id="IPR045800">
    <property type="entry name" value="HMBD"/>
</dbReference>
<gene>
    <name evidence="8" type="ORF">ACFSRY_15975</name>
</gene>
<feature type="domain" description="CusB-like beta-barrel" evidence="6">
    <location>
        <begin position="285"/>
        <end position="352"/>
    </location>
</feature>
<dbReference type="RefSeq" id="WP_377509967.1">
    <property type="nucleotide sequence ID" value="NZ_JBHULU010000021.1"/>
</dbReference>
<dbReference type="Pfam" id="PF25954">
    <property type="entry name" value="Beta-barrel_RND_2"/>
    <property type="match status" value="1"/>
</dbReference>
<dbReference type="EMBL" id="JBHULU010000021">
    <property type="protein sequence ID" value="MFD2515372.1"/>
    <property type="molecule type" value="Genomic_DNA"/>
</dbReference>
<evidence type="ECO:0000313" key="9">
    <source>
        <dbReference type="Proteomes" id="UP001597544"/>
    </source>
</evidence>